<evidence type="ECO:0000256" key="7">
    <source>
        <dbReference type="ARBA" id="ARBA00023212"/>
    </source>
</evidence>
<comment type="similarity">
    <text evidence="2">Belongs to the WD repeat EMAP family.</text>
</comment>
<dbReference type="Gene3D" id="2.130.10.10">
    <property type="entry name" value="YVTN repeat-like/Quinoprotein amine dehydrogenase"/>
    <property type="match status" value="2"/>
</dbReference>
<feature type="coiled-coil region" evidence="9">
    <location>
        <begin position="79"/>
        <end position="106"/>
    </location>
</feature>
<feature type="repeat" description="WD" evidence="8">
    <location>
        <begin position="503"/>
        <end position="535"/>
    </location>
</feature>
<keyword evidence="3" id="KW-0963">Cytoplasm</keyword>
<dbReference type="InterPro" id="IPR011047">
    <property type="entry name" value="Quinoprotein_ADH-like_sf"/>
</dbReference>
<evidence type="ECO:0000259" key="11">
    <source>
        <dbReference type="Pfam" id="PF23409"/>
    </source>
</evidence>
<reference evidence="13" key="1">
    <citation type="submission" date="2022-11" db="UniProtKB">
        <authorList>
            <consortium name="EnsemblMetazoa"/>
        </authorList>
    </citation>
    <scope>IDENTIFICATION</scope>
</reference>
<keyword evidence="6" id="KW-0677">Repeat</keyword>
<evidence type="ECO:0000256" key="9">
    <source>
        <dbReference type="SAM" id="Coils"/>
    </source>
</evidence>
<feature type="domain" description="EML-like second beta-propeller" evidence="12">
    <location>
        <begin position="595"/>
        <end position="863"/>
    </location>
</feature>
<dbReference type="Pfam" id="PF23409">
    <property type="entry name" value="Beta-prop_EML"/>
    <property type="match status" value="1"/>
</dbReference>
<comment type="subcellular location">
    <subcellularLocation>
        <location evidence="1">Cytoplasm</location>
        <location evidence="1">Cytoskeleton</location>
    </subcellularLocation>
</comment>
<feature type="compositionally biased region" description="Low complexity" evidence="10">
    <location>
        <begin position="171"/>
        <end position="182"/>
    </location>
</feature>
<evidence type="ECO:0000259" key="12">
    <source>
        <dbReference type="Pfam" id="PF23414"/>
    </source>
</evidence>
<dbReference type="InterPro" id="IPR001680">
    <property type="entry name" value="WD40_rpt"/>
</dbReference>
<dbReference type="GO" id="GO:0072686">
    <property type="term" value="C:mitotic spindle"/>
    <property type="evidence" value="ECO:0007669"/>
    <property type="project" value="TreeGrafter"/>
</dbReference>
<feature type="compositionally biased region" description="Polar residues" evidence="10">
    <location>
        <begin position="190"/>
        <end position="209"/>
    </location>
</feature>
<dbReference type="GO" id="GO:0008017">
    <property type="term" value="F:microtubule binding"/>
    <property type="evidence" value="ECO:0007669"/>
    <property type="project" value="TreeGrafter"/>
</dbReference>
<keyword evidence="5" id="KW-0493">Microtubule</keyword>
<keyword evidence="7" id="KW-0206">Cytoskeleton</keyword>
<evidence type="ECO:0000256" key="3">
    <source>
        <dbReference type="ARBA" id="ARBA00022490"/>
    </source>
</evidence>
<feature type="domain" description="EML-like first beta-propeller" evidence="11">
    <location>
        <begin position="312"/>
        <end position="576"/>
    </location>
</feature>
<evidence type="ECO:0000256" key="1">
    <source>
        <dbReference type="ARBA" id="ARBA00004245"/>
    </source>
</evidence>
<keyword evidence="14" id="KW-1185">Reference proteome</keyword>
<evidence type="ECO:0000256" key="8">
    <source>
        <dbReference type="PROSITE-ProRule" id="PRU00221"/>
    </source>
</evidence>
<evidence type="ECO:0000256" key="2">
    <source>
        <dbReference type="ARBA" id="ARBA00006489"/>
    </source>
</evidence>
<dbReference type="PROSITE" id="PS50294">
    <property type="entry name" value="WD_REPEATS_REGION"/>
    <property type="match status" value="2"/>
</dbReference>
<dbReference type="RefSeq" id="XP_038071464.1">
    <property type="nucleotide sequence ID" value="XM_038215536.1"/>
</dbReference>
<dbReference type="InterPro" id="IPR049813">
    <property type="entry name" value="Elp-1-like_TD"/>
</dbReference>
<feature type="repeat" description="WD" evidence="8">
    <location>
        <begin position="717"/>
        <end position="758"/>
    </location>
</feature>
<dbReference type="PROSITE" id="PS50082">
    <property type="entry name" value="WD_REPEATS_2"/>
    <property type="match status" value="4"/>
</dbReference>
<dbReference type="PANTHER" id="PTHR13720:SF50">
    <property type="entry name" value="ECHINODERM MICROTUBULE-ASSOCIATED PROTEIN-LIKE 2"/>
    <property type="match status" value="1"/>
</dbReference>
<dbReference type="Pfam" id="PF23414">
    <property type="entry name" value="Beta-prop_EML_2"/>
    <property type="match status" value="1"/>
</dbReference>
<dbReference type="Pfam" id="PF03451">
    <property type="entry name" value="HELP"/>
    <property type="match status" value="1"/>
</dbReference>
<evidence type="ECO:0000313" key="14">
    <source>
        <dbReference type="Proteomes" id="UP000887568"/>
    </source>
</evidence>
<evidence type="ECO:0008006" key="15">
    <source>
        <dbReference type="Google" id="ProtNLM"/>
    </source>
</evidence>
<dbReference type="Proteomes" id="UP000887568">
    <property type="component" value="Unplaced"/>
</dbReference>
<dbReference type="SMART" id="SM00320">
    <property type="entry name" value="WD40"/>
    <property type="match status" value="10"/>
</dbReference>
<feature type="repeat" description="WD" evidence="8">
    <location>
        <begin position="587"/>
        <end position="628"/>
    </location>
</feature>
<dbReference type="AlphaFoldDB" id="A0A914B683"/>
<sequence length="864" mass="96119">MADDLWNFGSGRDLWDTSELYEVDSIEGEVGNTKASRQSQPLIKLAHKGRAKRPKPFEEFLYPTNPDVPDYGFDLYERVAKLEGQVKDQEDEITCLKAALADVVRRLATLESCKNSQRGLPQGPFKIKDFTGFLSHSPLPSRPPMYNDVTKSRTKILLSPATPESQRRGRTGSFGSNSSGSDGKLRKWGSQDSYSFPTSGSPRKSASMTNIHKAGEINGARPRPSKEALYNPDEGWVRIYMRGRPITMFMPTEAGDFSVKAKQEPPAEKLKLEWVYGYRGKDCRTNLHILPTGDIVYFMAAVVILHNVQENTQRHYMGHNDDVKCIAIHPNTVTIASGQVAGHDKDEGKPHVRIWDSVNLNTLHVLGLGFFDRAVCCVGFSKCDKGVQLLAIDDSNDHVLSVWNWEKEKKLADSKSSGDPVVAAEFHPLIENQMVSCGKGHLLFWTLDNNKVVKKAGIFEKKHDKPKFVLCFTFAGNGDLLTGDSNGNIFIWAKGSNRISQAIKAHEGQIFSLVMLQDGRFLSGGGKDRKVHIFDTSYDVTVTLVLPESTGPCRCLCPGKDKDIYVGTTRNAILHGDMEGETFTPDVVAHTDECWGLAVHPNQSLFLTCAYDKHVIMWDAEQHRPLWMKTMEEDPCQSACFHPNGGVVALGMKTGRWMVLDAQNQDLVTVHTDGNEQHDIVRYSPDGNYLAVASHDNYIYIYAVTEEGRKYSKVGRCSGHSSFVTHIDWSADSNYLVSNSGDYEILYWKAENCRQIPSATSMRDTEWATFTCVFGFPVCGIWQEGSDGTDINSACRSHSGAILATGDDFGKINLFSYPVTQPKAGHNSNRGHSSHVTAVEFSSDDTRLFSTGGRDMSCMQWKVV</sequence>
<name>A0A914B683_PATMI</name>
<dbReference type="InterPro" id="IPR015943">
    <property type="entry name" value="WD40/YVTN_repeat-like_dom_sf"/>
</dbReference>
<feature type="repeat" description="WD" evidence="8">
    <location>
        <begin position="829"/>
        <end position="864"/>
    </location>
</feature>
<evidence type="ECO:0000313" key="13">
    <source>
        <dbReference type="EnsemblMetazoa" id="XP_038071464.1"/>
    </source>
</evidence>
<dbReference type="SUPFAM" id="SSF50978">
    <property type="entry name" value="WD40 repeat-like"/>
    <property type="match status" value="1"/>
</dbReference>
<dbReference type="InterPro" id="IPR036322">
    <property type="entry name" value="WD40_repeat_dom_sf"/>
</dbReference>
<protein>
    <recommendedName>
        <fullName evidence="15">Echinoderm microtubule-associated protein-like 2</fullName>
    </recommendedName>
</protein>
<dbReference type="InterPro" id="IPR050630">
    <property type="entry name" value="WD_repeat_EMAP"/>
</dbReference>
<dbReference type="OrthoDB" id="47802at2759"/>
<dbReference type="InterPro" id="IPR055442">
    <property type="entry name" value="Beta-prop_EML-like_2nd"/>
</dbReference>
<dbReference type="GO" id="GO:0005874">
    <property type="term" value="C:microtubule"/>
    <property type="evidence" value="ECO:0007669"/>
    <property type="project" value="UniProtKB-KW"/>
</dbReference>
<dbReference type="OMA" id="DVEWATA"/>
<evidence type="ECO:0000256" key="6">
    <source>
        <dbReference type="ARBA" id="ARBA00022737"/>
    </source>
</evidence>
<organism evidence="13 14">
    <name type="scientific">Patiria miniata</name>
    <name type="common">Bat star</name>
    <name type="synonym">Asterina miniata</name>
    <dbReference type="NCBI Taxonomy" id="46514"/>
    <lineage>
        <taxon>Eukaryota</taxon>
        <taxon>Metazoa</taxon>
        <taxon>Echinodermata</taxon>
        <taxon>Eleutherozoa</taxon>
        <taxon>Asterozoa</taxon>
        <taxon>Asteroidea</taxon>
        <taxon>Valvatacea</taxon>
        <taxon>Valvatida</taxon>
        <taxon>Asterinidae</taxon>
        <taxon>Patiria</taxon>
    </lineage>
</organism>
<evidence type="ECO:0000256" key="4">
    <source>
        <dbReference type="ARBA" id="ARBA00022574"/>
    </source>
</evidence>
<dbReference type="InterPro" id="IPR055439">
    <property type="entry name" value="Beta-prop_EML_1st"/>
</dbReference>
<dbReference type="GeneID" id="119740276"/>
<dbReference type="SUPFAM" id="SSF50998">
    <property type="entry name" value="Quinoprotein alcohol dehydrogenase-like"/>
    <property type="match status" value="1"/>
</dbReference>
<dbReference type="FunFam" id="2.130.10.10:FF:000005">
    <property type="entry name" value="Putative echinoderm microtubule-associated protein-like 1"/>
    <property type="match status" value="1"/>
</dbReference>
<feature type="region of interest" description="Disordered" evidence="10">
    <location>
        <begin position="157"/>
        <end position="209"/>
    </location>
</feature>
<proteinExistence type="inferred from homology"/>
<dbReference type="EnsemblMetazoa" id="XM_038215536.1">
    <property type="protein sequence ID" value="XP_038071464.1"/>
    <property type="gene ID" value="LOC119740276"/>
</dbReference>
<evidence type="ECO:0000256" key="10">
    <source>
        <dbReference type="SAM" id="MobiDB-lite"/>
    </source>
</evidence>
<keyword evidence="9" id="KW-0175">Coiled coil</keyword>
<evidence type="ECO:0000256" key="5">
    <source>
        <dbReference type="ARBA" id="ARBA00022701"/>
    </source>
</evidence>
<dbReference type="GO" id="GO:0000226">
    <property type="term" value="P:microtubule cytoskeleton organization"/>
    <property type="evidence" value="ECO:0007669"/>
    <property type="project" value="TreeGrafter"/>
</dbReference>
<dbReference type="CDD" id="cd21931">
    <property type="entry name" value="TD_EMAP-like"/>
    <property type="match status" value="1"/>
</dbReference>
<dbReference type="PANTHER" id="PTHR13720">
    <property type="entry name" value="WD-40 REPEAT PROTEIN"/>
    <property type="match status" value="1"/>
</dbReference>
<accession>A0A914B683</accession>
<keyword evidence="4 8" id="KW-0853">WD repeat</keyword>
<dbReference type="InterPro" id="IPR005108">
    <property type="entry name" value="HELP"/>
</dbReference>